<sequence length="86" mass="10136">MMRKLIKIQSKASPAITWVELKRKKILEKMMRKLLEMQSKTPPVISMANPNQDLSEFPWLNLRERRSDKRSLTRRVSCIKSLLLGL</sequence>
<organism evidence="1 2">
    <name type="scientific">Dendrobium catenatum</name>
    <dbReference type="NCBI Taxonomy" id="906689"/>
    <lineage>
        <taxon>Eukaryota</taxon>
        <taxon>Viridiplantae</taxon>
        <taxon>Streptophyta</taxon>
        <taxon>Embryophyta</taxon>
        <taxon>Tracheophyta</taxon>
        <taxon>Spermatophyta</taxon>
        <taxon>Magnoliopsida</taxon>
        <taxon>Liliopsida</taxon>
        <taxon>Asparagales</taxon>
        <taxon>Orchidaceae</taxon>
        <taxon>Epidendroideae</taxon>
        <taxon>Malaxideae</taxon>
        <taxon>Dendrobiinae</taxon>
        <taxon>Dendrobium</taxon>
    </lineage>
</organism>
<dbReference type="AlphaFoldDB" id="A0A2I0WWE4"/>
<reference evidence="1 2" key="1">
    <citation type="journal article" date="2016" name="Sci. Rep.">
        <title>The Dendrobium catenatum Lindl. genome sequence provides insights into polysaccharide synthase, floral development and adaptive evolution.</title>
        <authorList>
            <person name="Zhang G.Q."/>
            <person name="Xu Q."/>
            <person name="Bian C."/>
            <person name="Tsai W.C."/>
            <person name="Yeh C.M."/>
            <person name="Liu K.W."/>
            <person name="Yoshida K."/>
            <person name="Zhang L.S."/>
            <person name="Chang S.B."/>
            <person name="Chen F."/>
            <person name="Shi Y."/>
            <person name="Su Y.Y."/>
            <person name="Zhang Y.Q."/>
            <person name="Chen L.J."/>
            <person name="Yin Y."/>
            <person name="Lin M."/>
            <person name="Huang H."/>
            <person name="Deng H."/>
            <person name="Wang Z.W."/>
            <person name="Zhu S.L."/>
            <person name="Zhao X."/>
            <person name="Deng C."/>
            <person name="Niu S.C."/>
            <person name="Huang J."/>
            <person name="Wang M."/>
            <person name="Liu G.H."/>
            <person name="Yang H.J."/>
            <person name="Xiao X.J."/>
            <person name="Hsiao Y.Y."/>
            <person name="Wu W.L."/>
            <person name="Chen Y.Y."/>
            <person name="Mitsuda N."/>
            <person name="Ohme-Takagi M."/>
            <person name="Luo Y.B."/>
            <person name="Van de Peer Y."/>
            <person name="Liu Z.J."/>
        </authorList>
    </citation>
    <scope>NUCLEOTIDE SEQUENCE [LARGE SCALE GENOMIC DNA]</scope>
    <source>
        <tissue evidence="1">The whole plant</tissue>
    </source>
</reference>
<evidence type="ECO:0000313" key="1">
    <source>
        <dbReference type="EMBL" id="PKU79982.1"/>
    </source>
</evidence>
<proteinExistence type="predicted"/>
<reference evidence="1 2" key="2">
    <citation type="journal article" date="2017" name="Nature">
        <title>The Apostasia genome and the evolution of orchids.</title>
        <authorList>
            <person name="Zhang G.Q."/>
            <person name="Liu K.W."/>
            <person name="Li Z."/>
            <person name="Lohaus R."/>
            <person name="Hsiao Y.Y."/>
            <person name="Niu S.C."/>
            <person name="Wang J.Y."/>
            <person name="Lin Y.C."/>
            <person name="Xu Q."/>
            <person name="Chen L.J."/>
            <person name="Yoshida K."/>
            <person name="Fujiwara S."/>
            <person name="Wang Z.W."/>
            <person name="Zhang Y.Q."/>
            <person name="Mitsuda N."/>
            <person name="Wang M."/>
            <person name="Liu G.H."/>
            <person name="Pecoraro L."/>
            <person name="Huang H.X."/>
            <person name="Xiao X.J."/>
            <person name="Lin M."/>
            <person name="Wu X.Y."/>
            <person name="Wu W.L."/>
            <person name="Chen Y.Y."/>
            <person name="Chang S.B."/>
            <person name="Sakamoto S."/>
            <person name="Ohme-Takagi M."/>
            <person name="Yagi M."/>
            <person name="Zeng S.J."/>
            <person name="Shen C.Y."/>
            <person name="Yeh C.M."/>
            <person name="Luo Y.B."/>
            <person name="Tsai W.C."/>
            <person name="Van de Peer Y."/>
            <person name="Liu Z.J."/>
        </authorList>
    </citation>
    <scope>NUCLEOTIDE SEQUENCE [LARGE SCALE GENOMIC DNA]</scope>
    <source>
        <tissue evidence="1">The whole plant</tissue>
    </source>
</reference>
<accession>A0A2I0WWE4</accession>
<protein>
    <submittedName>
        <fullName evidence="1">Uncharacterized protein</fullName>
    </submittedName>
</protein>
<evidence type="ECO:0000313" key="2">
    <source>
        <dbReference type="Proteomes" id="UP000233837"/>
    </source>
</evidence>
<name>A0A2I0WWE4_9ASPA</name>
<gene>
    <name evidence="1" type="ORF">MA16_Dca014347</name>
</gene>
<dbReference type="Proteomes" id="UP000233837">
    <property type="component" value="Unassembled WGS sequence"/>
</dbReference>
<keyword evidence="2" id="KW-1185">Reference proteome</keyword>
<dbReference type="EMBL" id="KZ502395">
    <property type="protein sequence ID" value="PKU79982.1"/>
    <property type="molecule type" value="Genomic_DNA"/>
</dbReference>